<reference evidence="1 2" key="1">
    <citation type="journal article" date="2018" name="PLoS Genet.">
        <title>Population sequencing reveals clonal diversity and ancestral inbreeding in the grapevine cultivar Chardonnay.</title>
        <authorList>
            <person name="Roach M.J."/>
            <person name="Johnson D.L."/>
            <person name="Bohlmann J."/>
            <person name="van Vuuren H.J."/>
            <person name="Jones S.J."/>
            <person name="Pretorius I.S."/>
            <person name="Schmidt S.A."/>
            <person name="Borneman A.R."/>
        </authorList>
    </citation>
    <scope>NUCLEOTIDE SEQUENCE [LARGE SCALE GENOMIC DNA]</scope>
    <source>
        <strain evidence="2">cv. Chardonnay</strain>
        <tissue evidence="1">Leaf</tissue>
    </source>
</reference>
<accession>A0A438D4B8</accession>
<evidence type="ECO:0000313" key="1">
    <source>
        <dbReference type="EMBL" id="RVW30247.1"/>
    </source>
</evidence>
<dbReference type="AlphaFoldDB" id="A0A438D4B8"/>
<sequence>MESSCVAHLPVVGQAGNDESLELGNGCHFSYYLADQGLFSLMPQPMAKRDESKFTSKLMISESTNEWLESRKMISILIIFHFSCQSLGAEKDSLDIVQHEWALPKFEQRAEAVLRKLVS</sequence>
<dbReference type="EMBL" id="QGNW01001805">
    <property type="protein sequence ID" value="RVW30247.1"/>
    <property type="molecule type" value="Genomic_DNA"/>
</dbReference>
<dbReference type="Proteomes" id="UP000288805">
    <property type="component" value="Unassembled WGS sequence"/>
</dbReference>
<proteinExistence type="predicted"/>
<comment type="caution">
    <text evidence="1">The sequence shown here is derived from an EMBL/GenBank/DDBJ whole genome shotgun (WGS) entry which is preliminary data.</text>
</comment>
<gene>
    <name evidence="1" type="ORF">CK203_088713</name>
</gene>
<name>A0A438D4B8_VITVI</name>
<evidence type="ECO:0000313" key="2">
    <source>
        <dbReference type="Proteomes" id="UP000288805"/>
    </source>
</evidence>
<organism evidence="1 2">
    <name type="scientific">Vitis vinifera</name>
    <name type="common">Grape</name>
    <dbReference type="NCBI Taxonomy" id="29760"/>
    <lineage>
        <taxon>Eukaryota</taxon>
        <taxon>Viridiplantae</taxon>
        <taxon>Streptophyta</taxon>
        <taxon>Embryophyta</taxon>
        <taxon>Tracheophyta</taxon>
        <taxon>Spermatophyta</taxon>
        <taxon>Magnoliopsida</taxon>
        <taxon>eudicotyledons</taxon>
        <taxon>Gunneridae</taxon>
        <taxon>Pentapetalae</taxon>
        <taxon>rosids</taxon>
        <taxon>Vitales</taxon>
        <taxon>Vitaceae</taxon>
        <taxon>Viteae</taxon>
        <taxon>Vitis</taxon>
    </lineage>
</organism>
<protein>
    <submittedName>
        <fullName evidence="1">Uncharacterized protein</fullName>
    </submittedName>
</protein>